<dbReference type="STRING" id="907348.TresaDRAFT_0102"/>
<gene>
    <name evidence="1" type="ORF">TresaDRAFT_0102</name>
</gene>
<evidence type="ECO:0000313" key="2">
    <source>
        <dbReference type="Proteomes" id="UP000003571"/>
    </source>
</evidence>
<sequence length="32" mass="3835">MKAKYLEQAAIALTYRKEKQYEIQSRKEDKSS</sequence>
<proteinExistence type="predicted"/>
<protein>
    <submittedName>
        <fullName evidence="1">Uncharacterized protein</fullName>
    </submittedName>
</protein>
<accession>H7ENZ6</accession>
<dbReference type="EMBL" id="AGRW01000054">
    <property type="protein sequence ID" value="EIC00629.1"/>
    <property type="molecule type" value="Genomic_DNA"/>
</dbReference>
<reference evidence="1 2" key="1">
    <citation type="submission" date="2011-09" db="EMBL/GenBank/DDBJ databases">
        <title>The draft genome of Treponema saccharophilum DSM 2985.</title>
        <authorList>
            <consortium name="US DOE Joint Genome Institute (JGI-PGF)"/>
            <person name="Lucas S."/>
            <person name="Copeland A."/>
            <person name="Lapidus A."/>
            <person name="Glavina del Rio T."/>
            <person name="Dalin E."/>
            <person name="Tice H."/>
            <person name="Bruce D."/>
            <person name="Goodwin L."/>
            <person name="Pitluck S."/>
            <person name="Peters L."/>
            <person name="Kyrpides N."/>
            <person name="Mavromatis K."/>
            <person name="Ivanova N."/>
            <person name="Markowitz V."/>
            <person name="Cheng J.-F."/>
            <person name="Hugenholtz P."/>
            <person name="Woyke T."/>
            <person name="Wu D."/>
            <person name="Gronow S."/>
            <person name="Wellnitz S."/>
            <person name="Brambilla E."/>
            <person name="Klenk H.-P."/>
            <person name="Eisen J.A."/>
        </authorList>
    </citation>
    <scope>NUCLEOTIDE SEQUENCE [LARGE SCALE GENOMIC DNA]</scope>
    <source>
        <strain evidence="1 2">DSM 2985</strain>
    </source>
</reference>
<dbReference type="Proteomes" id="UP000003571">
    <property type="component" value="Unassembled WGS sequence"/>
</dbReference>
<keyword evidence="2" id="KW-1185">Reference proteome</keyword>
<dbReference type="AlphaFoldDB" id="H7ENZ6"/>
<comment type="caution">
    <text evidence="1">The sequence shown here is derived from an EMBL/GenBank/DDBJ whole genome shotgun (WGS) entry which is preliminary data.</text>
</comment>
<name>H7ENZ6_9SPIR</name>
<organism evidence="1 2">
    <name type="scientific">Treponema saccharophilum DSM 2985</name>
    <dbReference type="NCBI Taxonomy" id="907348"/>
    <lineage>
        <taxon>Bacteria</taxon>
        <taxon>Pseudomonadati</taxon>
        <taxon>Spirochaetota</taxon>
        <taxon>Spirochaetia</taxon>
        <taxon>Spirochaetales</taxon>
        <taxon>Treponemataceae</taxon>
        <taxon>Treponema</taxon>
    </lineage>
</organism>
<evidence type="ECO:0000313" key="1">
    <source>
        <dbReference type="EMBL" id="EIC00629.1"/>
    </source>
</evidence>